<reference evidence="1 2" key="1">
    <citation type="submission" date="2016-02" db="EMBL/GenBank/DDBJ databases">
        <title>Draft genome sequence of Polaribacter atrinae KACC17473.</title>
        <authorList>
            <person name="Shin S.-K."/>
            <person name="Yi H."/>
        </authorList>
    </citation>
    <scope>NUCLEOTIDE SEQUENCE [LARGE SCALE GENOMIC DNA]</scope>
    <source>
        <strain evidence="1 2">KACC 17473</strain>
    </source>
</reference>
<accession>A0A176T4M0</accession>
<comment type="caution">
    <text evidence="1">The sequence shown here is derived from an EMBL/GenBank/DDBJ whole genome shotgun (WGS) entry which is preliminary data.</text>
</comment>
<keyword evidence="2" id="KW-1185">Reference proteome</keyword>
<evidence type="ECO:0000313" key="1">
    <source>
        <dbReference type="EMBL" id="OAD42858.1"/>
    </source>
</evidence>
<dbReference type="AlphaFoldDB" id="A0A176T4M0"/>
<protein>
    <submittedName>
        <fullName evidence="1">Uncharacterized protein</fullName>
    </submittedName>
</protein>
<dbReference type="RefSeq" id="WP_068451734.1">
    <property type="nucleotide sequence ID" value="NZ_CP150660.1"/>
</dbReference>
<proteinExistence type="predicted"/>
<sequence>MVKIVGFKTFERKDGSEFCALIVQGGIEAVKSKETGKTYFTARKVNVGCTFDEEMCESLIGSDFPGSIQKVEVEAYEYVIEETGEMITLTHSYEYVSEEDNVVKSNVVEKELVL</sequence>
<dbReference type="EMBL" id="LVWE01000058">
    <property type="protein sequence ID" value="OAD42858.1"/>
    <property type="molecule type" value="Genomic_DNA"/>
</dbReference>
<dbReference type="Proteomes" id="UP000076923">
    <property type="component" value="Unassembled WGS sequence"/>
</dbReference>
<gene>
    <name evidence="1" type="ORF">LPB303_14550</name>
</gene>
<name>A0A176T4M0_9FLAO</name>
<dbReference type="OrthoDB" id="676860at2"/>
<evidence type="ECO:0000313" key="2">
    <source>
        <dbReference type="Proteomes" id="UP000076923"/>
    </source>
</evidence>
<dbReference type="STRING" id="1333662.LPB303_14550"/>
<organism evidence="1 2">
    <name type="scientific">Polaribacter atrinae</name>
    <dbReference type="NCBI Taxonomy" id="1333662"/>
    <lineage>
        <taxon>Bacteria</taxon>
        <taxon>Pseudomonadati</taxon>
        <taxon>Bacteroidota</taxon>
        <taxon>Flavobacteriia</taxon>
        <taxon>Flavobacteriales</taxon>
        <taxon>Flavobacteriaceae</taxon>
    </lineage>
</organism>